<protein>
    <recommendedName>
        <fullName evidence="4">tRNA (uracil(54)-C(5))-methyltransferase</fullName>
        <ecNumber evidence="4">2.1.1.35</ecNumber>
    </recommendedName>
</protein>
<keyword evidence="2 6" id="KW-0808">Transferase</keyword>
<evidence type="ECO:0000256" key="4">
    <source>
        <dbReference type="ARBA" id="ARBA00033763"/>
    </source>
</evidence>
<evidence type="ECO:0000313" key="8">
    <source>
        <dbReference type="Proteomes" id="UP001159363"/>
    </source>
</evidence>
<comment type="catalytic activity">
    <reaction evidence="5">
        <text>uridine(54) in tRNA + S-adenosyl-L-methionine = 5-methyluridine(54) in tRNA + S-adenosyl-L-homocysteine + H(+)</text>
        <dbReference type="Rhea" id="RHEA:42712"/>
        <dbReference type="Rhea" id="RHEA-COMP:10167"/>
        <dbReference type="Rhea" id="RHEA-COMP:10193"/>
        <dbReference type="ChEBI" id="CHEBI:15378"/>
        <dbReference type="ChEBI" id="CHEBI:57856"/>
        <dbReference type="ChEBI" id="CHEBI:59789"/>
        <dbReference type="ChEBI" id="CHEBI:65315"/>
        <dbReference type="ChEBI" id="CHEBI:74447"/>
        <dbReference type="EC" id="2.1.1.35"/>
    </reaction>
    <physiologicalReaction direction="left-to-right" evidence="5">
        <dbReference type="Rhea" id="RHEA:42713"/>
    </physiologicalReaction>
</comment>
<dbReference type="SUPFAM" id="SSF53335">
    <property type="entry name" value="S-adenosyl-L-methionine-dependent methyltransferases"/>
    <property type="match status" value="1"/>
</dbReference>
<evidence type="ECO:0000313" key="7">
    <source>
        <dbReference type="EMBL" id="KAJ8880106.1"/>
    </source>
</evidence>
<dbReference type="PANTHER" id="PTHR45904">
    <property type="entry name" value="TRNA (URACIL-5-)-METHYLTRANSFERASE"/>
    <property type="match status" value="1"/>
</dbReference>
<dbReference type="PROSITE" id="PS51687">
    <property type="entry name" value="SAM_MT_RNA_M5U"/>
    <property type="match status" value="1"/>
</dbReference>
<dbReference type="Gene3D" id="3.40.50.150">
    <property type="entry name" value="Vaccinia Virus protein VP39"/>
    <property type="match status" value="1"/>
</dbReference>
<keyword evidence="1 6" id="KW-0489">Methyltransferase</keyword>
<proteinExistence type="inferred from homology"/>
<gene>
    <name evidence="7" type="ORF">PR048_020729</name>
</gene>
<keyword evidence="3 6" id="KW-0949">S-adenosyl-L-methionine</keyword>
<organism evidence="7 8">
    <name type="scientific">Dryococelus australis</name>
    <dbReference type="NCBI Taxonomy" id="614101"/>
    <lineage>
        <taxon>Eukaryota</taxon>
        <taxon>Metazoa</taxon>
        <taxon>Ecdysozoa</taxon>
        <taxon>Arthropoda</taxon>
        <taxon>Hexapoda</taxon>
        <taxon>Insecta</taxon>
        <taxon>Pterygota</taxon>
        <taxon>Neoptera</taxon>
        <taxon>Polyneoptera</taxon>
        <taxon>Phasmatodea</taxon>
        <taxon>Verophasmatodea</taxon>
        <taxon>Anareolatae</taxon>
        <taxon>Phasmatidae</taxon>
        <taxon>Eurycanthinae</taxon>
        <taxon>Dryococelus</taxon>
    </lineage>
</organism>
<comment type="caution">
    <text evidence="7">The sequence shown here is derived from an EMBL/GenBank/DDBJ whole genome shotgun (WGS) entry which is preliminary data.</text>
</comment>
<evidence type="ECO:0000256" key="5">
    <source>
        <dbReference type="ARBA" id="ARBA00047278"/>
    </source>
</evidence>
<dbReference type="EC" id="2.1.1.35" evidence="4"/>
<sequence>MEHLYGKTHLQEELFDLTFHLSPSSYFQVNTKGAEVLYSAIIDLVEPTEDTTILDLCCGTGGIGLCIARVSALSSCV</sequence>
<dbReference type="InterPro" id="IPR010280">
    <property type="entry name" value="U5_MeTrfase_fam"/>
</dbReference>
<comment type="similarity">
    <text evidence="6">Belongs to the class I-like SAM-binding methyltransferase superfamily. RNA M5U methyltransferase family.</text>
</comment>
<feature type="binding site" evidence="6">
    <location>
        <position position="28"/>
    </location>
    <ligand>
        <name>S-adenosyl-L-methionine</name>
        <dbReference type="ChEBI" id="CHEBI:59789"/>
    </ligand>
</feature>
<evidence type="ECO:0000256" key="2">
    <source>
        <dbReference type="ARBA" id="ARBA00022679"/>
    </source>
</evidence>
<name>A0ABQ9H755_9NEOP</name>
<dbReference type="InterPro" id="IPR029063">
    <property type="entry name" value="SAM-dependent_MTases_sf"/>
</dbReference>
<comment type="caution">
    <text evidence="6">Lacks conserved residue(s) required for the propagation of feature annotation.</text>
</comment>
<accession>A0ABQ9H755</accession>
<dbReference type="PANTHER" id="PTHR45904:SF2">
    <property type="entry name" value="TRNA (URACIL-5-)-METHYLTRANSFERASE HOMOLOG A"/>
    <property type="match status" value="1"/>
</dbReference>
<dbReference type="Gene3D" id="2.40.50.1070">
    <property type="match status" value="1"/>
</dbReference>
<dbReference type="EMBL" id="JARBHB010000007">
    <property type="protein sequence ID" value="KAJ8880106.1"/>
    <property type="molecule type" value="Genomic_DNA"/>
</dbReference>
<dbReference type="InterPro" id="IPR045850">
    <property type="entry name" value="TRM2_met"/>
</dbReference>
<reference evidence="7 8" key="1">
    <citation type="submission" date="2023-02" db="EMBL/GenBank/DDBJ databases">
        <title>LHISI_Scaffold_Assembly.</title>
        <authorList>
            <person name="Stuart O.P."/>
            <person name="Cleave R."/>
            <person name="Magrath M.J.L."/>
            <person name="Mikheyev A.S."/>
        </authorList>
    </citation>
    <scope>NUCLEOTIDE SEQUENCE [LARGE SCALE GENOMIC DNA]</scope>
    <source>
        <strain evidence="7">Daus_M_001</strain>
        <tissue evidence="7">Leg muscle</tissue>
    </source>
</reference>
<keyword evidence="8" id="KW-1185">Reference proteome</keyword>
<dbReference type="Proteomes" id="UP001159363">
    <property type="component" value="Chromosome 6"/>
</dbReference>
<evidence type="ECO:0000256" key="1">
    <source>
        <dbReference type="ARBA" id="ARBA00022603"/>
    </source>
</evidence>
<evidence type="ECO:0000256" key="6">
    <source>
        <dbReference type="PROSITE-ProRule" id="PRU01024"/>
    </source>
</evidence>
<evidence type="ECO:0000256" key="3">
    <source>
        <dbReference type="ARBA" id="ARBA00022691"/>
    </source>
</evidence>